<dbReference type="EMBL" id="MF974398">
    <property type="protein sequence ID" value="AVH81604.1"/>
    <property type="molecule type" value="Genomic_DNA"/>
</dbReference>
<dbReference type="Gene3D" id="1.10.260.40">
    <property type="entry name" value="lambda repressor-like DNA-binding domains"/>
    <property type="match status" value="1"/>
</dbReference>
<dbReference type="PROSITE" id="PS50943">
    <property type="entry name" value="HTH_CROC1"/>
    <property type="match status" value="1"/>
</dbReference>
<dbReference type="SUPFAM" id="SSF47413">
    <property type="entry name" value="lambda repressor-like DNA-binding domains"/>
    <property type="match status" value="1"/>
</dbReference>
<keyword evidence="2" id="KW-0614">Plasmid</keyword>
<feature type="domain" description="HTH cro/C1-type" evidence="1">
    <location>
        <begin position="20"/>
        <end position="75"/>
    </location>
</feature>
<accession>A0A343US31</accession>
<geneLocation type="plasmid" evidence="2">
    <name>p2_L200901116</name>
</geneLocation>
<evidence type="ECO:0000313" key="2">
    <source>
        <dbReference type="EMBL" id="AVH81604.1"/>
    </source>
</evidence>
<proteinExistence type="predicted"/>
<dbReference type="InterPro" id="IPR001387">
    <property type="entry name" value="Cro/C1-type_HTH"/>
</dbReference>
<dbReference type="AlphaFoldDB" id="A0A343US31"/>
<dbReference type="Pfam" id="PF13744">
    <property type="entry name" value="HTH_37"/>
    <property type="match status" value="1"/>
</dbReference>
<dbReference type="CDD" id="cd00093">
    <property type="entry name" value="HTH_XRE"/>
    <property type="match status" value="1"/>
</dbReference>
<dbReference type="InterPro" id="IPR039554">
    <property type="entry name" value="HigA2-like_HTH"/>
</dbReference>
<name>A0A343US31_9LEPT</name>
<dbReference type="SMART" id="SM00530">
    <property type="entry name" value="HTH_XRE"/>
    <property type="match status" value="1"/>
</dbReference>
<organism evidence="2">
    <name type="scientific">Leptospira mayottensis 200901116</name>
    <dbReference type="NCBI Taxonomy" id="1192864"/>
    <lineage>
        <taxon>Bacteria</taxon>
        <taxon>Pseudomonadati</taxon>
        <taxon>Spirochaetota</taxon>
        <taxon>Spirochaetia</taxon>
        <taxon>Leptospirales</taxon>
        <taxon>Leptospiraceae</taxon>
        <taxon>Leptospira</taxon>
    </lineage>
</organism>
<protein>
    <submittedName>
        <fullName evidence="2">XRE family transcriptional regulator</fullName>
    </submittedName>
</protein>
<dbReference type="RefSeq" id="WP_081606716.1">
    <property type="nucleotide sequence ID" value="NZ_MF974398.1"/>
</dbReference>
<dbReference type="InterPro" id="IPR010982">
    <property type="entry name" value="Lambda_DNA-bd_dom_sf"/>
</dbReference>
<dbReference type="GO" id="GO:0003677">
    <property type="term" value="F:DNA binding"/>
    <property type="evidence" value="ECO:0007669"/>
    <property type="project" value="InterPro"/>
</dbReference>
<reference evidence="2" key="1">
    <citation type="journal article" date="2018" name="Sci. Rep.">
        <title>Characterization of LE3 and LE4, the only lytic phages known to infect the spirochete Leptospira.</title>
        <authorList>
            <person name="Schiettekatte O."/>
            <person name="Vincent A.T."/>
            <person name="Malosse C."/>
            <person name="Lechat P."/>
            <person name="Chamot-Rooke J."/>
            <person name="Veyrier F.J."/>
            <person name="Picardeau M."/>
            <person name="Bourhy P."/>
        </authorList>
    </citation>
    <scope>NUCLEOTIDE SEQUENCE</scope>
    <source>
        <plasmid evidence="2">p2_L200901116</plasmid>
    </source>
</reference>
<evidence type="ECO:0000259" key="1">
    <source>
        <dbReference type="PROSITE" id="PS50943"/>
    </source>
</evidence>
<sequence length="141" mass="16099">MQAYFLQNSVFNRIFLRAQLLKLFEESGLSQTEFAKKAGITPAAFNDFLKERIREFSIEKSTSVAKNLGVNLHWFLTGQGPRMTTTLTPLSEEKIREMDAHDRRVRKMTTTPGATDMLDAYLTLNERDRATVNALIKQLKG</sequence>